<proteinExistence type="predicted"/>
<dbReference type="AlphaFoldDB" id="A0A918I497"/>
<evidence type="ECO:0000256" key="1">
    <source>
        <dbReference type="SAM" id="MobiDB-lite"/>
    </source>
</evidence>
<evidence type="ECO:0000313" key="3">
    <source>
        <dbReference type="Proteomes" id="UP000636661"/>
    </source>
</evidence>
<reference evidence="2" key="2">
    <citation type="submission" date="2020-09" db="EMBL/GenBank/DDBJ databases">
        <authorList>
            <person name="Sun Q."/>
            <person name="Ohkuma M."/>
        </authorList>
    </citation>
    <scope>NUCLEOTIDE SEQUENCE</scope>
    <source>
        <strain evidence="2">JCM 4391</strain>
    </source>
</reference>
<reference evidence="2" key="1">
    <citation type="journal article" date="2014" name="Int. J. Syst. Evol. Microbiol.">
        <title>Complete genome sequence of Corynebacterium casei LMG S-19264T (=DSM 44701T), isolated from a smear-ripened cheese.</title>
        <authorList>
            <consortium name="US DOE Joint Genome Institute (JGI-PGF)"/>
            <person name="Walter F."/>
            <person name="Albersmeier A."/>
            <person name="Kalinowski J."/>
            <person name="Ruckert C."/>
        </authorList>
    </citation>
    <scope>NUCLEOTIDE SEQUENCE</scope>
    <source>
        <strain evidence="2">JCM 4391</strain>
    </source>
</reference>
<comment type="caution">
    <text evidence="2">The sequence shown here is derived from an EMBL/GenBank/DDBJ whole genome shotgun (WGS) entry which is preliminary data.</text>
</comment>
<keyword evidence="3" id="KW-1185">Reference proteome</keyword>
<sequence>MLAQARDTVPAPGALPGELRFQPKFDGSPDTLEASHRGGRPKLGPSAFLPSSAAALGRAGAMSDPGRSVGDACKEADAVGSRARRKRVPLMDEWDALVPSASTVVRRRAAPTTTEVVIPSAVAPAPFCPAA</sequence>
<feature type="region of interest" description="Disordered" evidence="1">
    <location>
        <begin position="1"/>
        <end position="47"/>
    </location>
</feature>
<accession>A0A918I497</accession>
<name>A0A918I497_9ACTN</name>
<dbReference type="Proteomes" id="UP000636661">
    <property type="component" value="Unassembled WGS sequence"/>
</dbReference>
<protein>
    <submittedName>
        <fullName evidence="2">Uncharacterized protein</fullName>
    </submittedName>
</protein>
<dbReference type="EMBL" id="BMTP01000033">
    <property type="protein sequence ID" value="GGU67802.1"/>
    <property type="molecule type" value="Genomic_DNA"/>
</dbReference>
<organism evidence="2 3">
    <name type="scientific">Streptomyces lavendofoliae</name>
    <dbReference type="NCBI Taxonomy" id="67314"/>
    <lineage>
        <taxon>Bacteria</taxon>
        <taxon>Bacillati</taxon>
        <taxon>Actinomycetota</taxon>
        <taxon>Actinomycetes</taxon>
        <taxon>Kitasatosporales</taxon>
        <taxon>Streptomycetaceae</taxon>
        <taxon>Streptomyces</taxon>
    </lineage>
</organism>
<gene>
    <name evidence="2" type="ORF">GCM10010274_65280</name>
</gene>
<evidence type="ECO:0000313" key="2">
    <source>
        <dbReference type="EMBL" id="GGU67802.1"/>
    </source>
</evidence>